<dbReference type="EMBL" id="OV170222">
    <property type="protein sequence ID" value="CAH0720956.1"/>
    <property type="molecule type" value="Genomic_DNA"/>
</dbReference>
<evidence type="ECO:0000313" key="3">
    <source>
        <dbReference type="Proteomes" id="UP000838878"/>
    </source>
</evidence>
<dbReference type="Proteomes" id="UP000838878">
    <property type="component" value="Chromosome 2"/>
</dbReference>
<organism evidence="2 3">
    <name type="scientific">Brenthis ino</name>
    <name type="common">lesser marbled fritillary</name>
    <dbReference type="NCBI Taxonomy" id="405034"/>
    <lineage>
        <taxon>Eukaryota</taxon>
        <taxon>Metazoa</taxon>
        <taxon>Ecdysozoa</taxon>
        <taxon>Arthropoda</taxon>
        <taxon>Hexapoda</taxon>
        <taxon>Insecta</taxon>
        <taxon>Pterygota</taxon>
        <taxon>Neoptera</taxon>
        <taxon>Endopterygota</taxon>
        <taxon>Lepidoptera</taxon>
        <taxon>Glossata</taxon>
        <taxon>Ditrysia</taxon>
        <taxon>Papilionoidea</taxon>
        <taxon>Nymphalidae</taxon>
        <taxon>Heliconiinae</taxon>
        <taxon>Argynnini</taxon>
        <taxon>Brenthis</taxon>
    </lineage>
</organism>
<accession>A0A8J9YAT4</accession>
<reference evidence="2" key="1">
    <citation type="submission" date="2021-12" db="EMBL/GenBank/DDBJ databases">
        <authorList>
            <person name="Martin H S."/>
        </authorList>
    </citation>
    <scope>NUCLEOTIDE SEQUENCE</scope>
</reference>
<feature type="region of interest" description="Disordered" evidence="1">
    <location>
        <begin position="1"/>
        <end position="27"/>
    </location>
</feature>
<evidence type="ECO:0000313" key="2">
    <source>
        <dbReference type="EMBL" id="CAH0720956.1"/>
    </source>
</evidence>
<sequence length="92" mass="10230">MFRAACAPTTSGRRRIRSGQPRGTHSLRLKTGRYSDAANRDRAARSGRLPTTPTCQRTSKIYIHDSVPHKMVAISIYTVGCTYYSDADIDPN</sequence>
<feature type="non-terminal residue" evidence="2">
    <location>
        <position position="92"/>
    </location>
</feature>
<protein>
    <submittedName>
        <fullName evidence="2">Uncharacterized protein</fullName>
    </submittedName>
</protein>
<evidence type="ECO:0000256" key="1">
    <source>
        <dbReference type="SAM" id="MobiDB-lite"/>
    </source>
</evidence>
<keyword evidence="3" id="KW-1185">Reference proteome</keyword>
<gene>
    <name evidence="2" type="ORF">BINO364_LOCUS7111</name>
</gene>
<name>A0A8J9YAT4_9NEOP</name>
<dbReference type="AlphaFoldDB" id="A0A8J9YAT4"/>
<proteinExistence type="predicted"/>
<dbReference type="OrthoDB" id="6929852at2759"/>